<evidence type="ECO:0000256" key="2">
    <source>
        <dbReference type="ARBA" id="ARBA00009948"/>
    </source>
</evidence>
<feature type="domain" description="Enolpyruvate transferase" evidence="8">
    <location>
        <begin position="37"/>
        <end position="445"/>
    </location>
</feature>
<dbReference type="OrthoDB" id="9809920at2"/>
<evidence type="ECO:0000256" key="4">
    <source>
        <dbReference type="ARBA" id="ARBA00022679"/>
    </source>
</evidence>
<feature type="binding site" evidence="7">
    <location>
        <position position="366"/>
    </location>
    <ligand>
        <name>3-phosphoshikimate</name>
        <dbReference type="ChEBI" id="CHEBI:145989"/>
    </ligand>
</feature>
<evidence type="ECO:0000256" key="1">
    <source>
        <dbReference type="ARBA" id="ARBA00004811"/>
    </source>
</evidence>
<dbReference type="HAMAP" id="MF_00210">
    <property type="entry name" value="EPSP_synth"/>
    <property type="match status" value="1"/>
</dbReference>
<feature type="binding site" evidence="7">
    <location>
        <position position="49"/>
    </location>
    <ligand>
        <name>phosphoenolpyruvate</name>
        <dbReference type="ChEBI" id="CHEBI:58702"/>
    </ligand>
</feature>
<dbReference type="InterPro" id="IPR001986">
    <property type="entry name" value="Enolpyruvate_Tfrase_dom"/>
</dbReference>
<feature type="binding site" evidence="7">
    <location>
        <position position="411"/>
    </location>
    <ligand>
        <name>phosphoenolpyruvate</name>
        <dbReference type="ChEBI" id="CHEBI:58702"/>
    </ligand>
</feature>
<evidence type="ECO:0000259" key="8">
    <source>
        <dbReference type="Pfam" id="PF00275"/>
    </source>
</evidence>
<dbReference type="InterPro" id="IPR023193">
    <property type="entry name" value="EPSP_synthase_CS"/>
</dbReference>
<name>A0A4Q9DH40_9BACL</name>
<dbReference type="SUPFAM" id="SSF55205">
    <property type="entry name" value="EPT/RTPC-like"/>
    <property type="match status" value="1"/>
</dbReference>
<keyword evidence="4 7" id="KW-0808">Transferase</keyword>
<dbReference type="PANTHER" id="PTHR21090:SF5">
    <property type="entry name" value="PENTAFUNCTIONAL AROM POLYPEPTIDE"/>
    <property type="match status" value="1"/>
</dbReference>
<feature type="binding site" evidence="7">
    <location>
        <position position="370"/>
    </location>
    <ligand>
        <name>phosphoenolpyruvate</name>
        <dbReference type="ChEBI" id="CHEBI:58702"/>
    </ligand>
</feature>
<dbReference type="GO" id="GO:0005737">
    <property type="term" value="C:cytoplasm"/>
    <property type="evidence" value="ECO:0007669"/>
    <property type="project" value="UniProtKB-SubCell"/>
</dbReference>
<evidence type="ECO:0000313" key="9">
    <source>
        <dbReference type="EMBL" id="TBL71114.1"/>
    </source>
</evidence>
<dbReference type="InterPro" id="IPR036968">
    <property type="entry name" value="Enolpyruvate_Tfrase_sf"/>
</dbReference>
<sequence length="456" mass="49131">MTQESSQEFVYEADMQARSPWSGYHGKREVIVSPATGPVCGELTVPGSKSLTNRALIIAALADGVSELTGILRSDDSYWCLESLRKLGVQAMVEGDKATVIGEKGRWPVAAGELYVGAAGTVARFLPAALAAAQGSWRLTGSRRMSERPLAPLLNALAGLGARIHYESAEGCLPLRLEADGLAGGETALPGSVSSQYISGLLIAAPYAKRPLTLRIDGQVVQRDYVEMTLDMMRAFGVEPYISGDGQSFVIEPGEYQARSLRLEPDVSTCGYFWALAAQTNGRVRVRGINAQTRQPDIELLDVLEKMGCSVTRGGDFIGMSGPARLKGGFTVSMKRWSDQTLTLAALAVFADAPITMTDAAHIRHHECDRIAAICRELRKLGIQADEHPDGLTVHPGMPRPVLLDPHDDHRMAMALSLIGVKAGGIRIANPGCVSKTCPDYFDRLQTLGVPVFWRS</sequence>
<dbReference type="PIRSF" id="PIRSF000505">
    <property type="entry name" value="EPSPS"/>
    <property type="match status" value="1"/>
</dbReference>
<feature type="binding site" evidence="7">
    <location>
        <position position="49"/>
    </location>
    <ligand>
        <name>3-phosphoshikimate</name>
        <dbReference type="ChEBI" id="CHEBI:145989"/>
    </ligand>
</feature>
<feature type="binding site" evidence="7">
    <location>
        <position position="120"/>
    </location>
    <ligand>
        <name>phosphoenolpyruvate</name>
        <dbReference type="ChEBI" id="CHEBI:58702"/>
    </ligand>
</feature>
<dbReference type="GO" id="GO:0008652">
    <property type="term" value="P:amino acid biosynthetic process"/>
    <property type="evidence" value="ECO:0007669"/>
    <property type="project" value="UniProtKB-KW"/>
</dbReference>
<comment type="subcellular location">
    <subcellularLocation>
        <location evidence="7">Cytoplasm</location>
    </subcellularLocation>
</comment>
<dbReference type="UniPathway" id="UPA00053">
    <property type="reaction ID" value="UER00089"/>
</dbReference>
<protein>
    <recommendedName>
        <fullName evidence="7">3-phosphoshikimate 1-carboxyvinyltransferase</fullName>
        <ecNumber evidence="7">2.5.1.19</ecNumber>
    </recommendedName>
    <alternativeName>
        <fullName evidence="7">5-enolpyruvylshikimate-3-phosphate synthase</fullName>
        <shortName evidence="7">EPSP synthase</shortName>
        <shortName evidence="7">EPSPS</shortName>
    </alternativeName>
</protein>
<dbReference type="InterPro" id="IPR013792">
    <property type="entry name" value="RNA3'P_cycl/enolpyr_Trfase_a/b"/>
</dbReference>
<comment type="caution">
    <text evidence="9">The sequence shown here is derived from an EMBL/GenBank/DDBJ whole genome shotgun (WGS) entry which is preliminary data.</text>
</comment>
<feature type="binding site" evidence="7">
    <location>
        <position position="195"/>
    </location>
    <ligand>
        <name>3-phosphoshikimate</name>
        <dbReference type="ChEBI" id="CHEBI:145989"/>
    </ligand>
</feature>
<comment type="function">
    <text evidence="7">Catalyzes the transfer of the enolpyruvyl moiety of phosphoenolpyruvate (PEP) to the 5-hydroxyl of shikimate-3-phosphate (S3P) to produce enolpyruvyl shikimate-3-phosphate and inorganic phosphate.</text>
</comment>
<dbReference type="AlphaFoldDB" id="A0A4Q9DH40"/>
<dbReference type="PROSITE" id="PS00885">
    <property type="entry name" value="EPSP_SYNTHASE_2"/>
    <property type="match status" value="1"/>
</dbReference>
<comment type="similarity">
    <text evidence="2 7">Belongs to the EPSP synthase family.</text>
</comment>
<dbReference type="GO" id="GO:0009423">
    <property type="term" value="P:chorismate biosynthetic process"/>
    <property type="evidence" value="ECO:0007669"/>
    <property type="project" value="UniProtKB-UniRule"/>
</dbReference>
<dbReference type="GO" id="GO:0003866">
    <property type="term" value="F:3-phosphoshikimate 1-carboxyvinyltransferase activity"/>
    <property type="evidence" value="ECO:0007669"/>
    <property type="project" value="UniProtKB-UniRule"/>
</dbReference>
<dbReference type="Pfam" id="PF00275">
    <property type="entry name" value="EPSP_synthase"/>
    <property type="match status" value="1"/>
</dbReference>
<dbReference type="GO" id="GO:0009073">
    <property type="term" value="P:aromatic amino acid family biosynthetic process"/>
    <property type="evidence" value="ECO:0007669"/>
    <property type="project" value="UniProtKB-KW"/>
</dbReference>
<proteinExistence type="inferred from homology"/>
<evidence type="ECO:0000256" key="7">
    <source>
        <dbReference type="HAMAP-Rule" id="MF_00210"/>
    </source>
</evidence>
<dbReference type="Proteomes" id="UP000293142">
    <property type="component" value="Unassembled WGS sequence"/>
</dbReference>
<comment type="catalytic activity">
    <reaction evidence="6">
        <text>3-phosphoshikimate + phosphoenolpyruvate = 5-O-(1-carboxyvinyl)-3-phosphoshikimate + phosphate</text>
        <dbReference type="Rhea" id="RHEA:21256"/>
        <dbReference type="ChEBI" id="CHEBI:43474"/>
        <dbReference type="ChEBI" id="CHEBI:57701"/>
        <dbReference type="ChEBI" id="CHEBI:58702"/>
        <dbReference type="ChEBI" id="CHEBI:145989"/>
        <dbReference type="EC" id="2.5.1.19"/>
    </reaction>
    <physiologicalReaction direction="left-to-right" evidence="6">
        <dbReference type="Rhea" id="RHEA:21257"/>
    </physiologicalReaction>
</comment>
<accession>A0A4Q9DH40</accession>
<dbReference type="NCBIfam" id="TIGR01356">
    <property type="entry name" value="aroA"/>
    <property type="match status" value="1"/>
</dbReference>
<dbReference type="EC" id="2.5.1.19" evidence="7"/>
<dbReference type="EMBL" id="SIRE01000028">
    <property type="protein sequence ID" value="TBL71114.1"/>
    <property type="molecule type" value="Genomic_DNA"/>
</dbReference>
<comment type="pathway">
    <text evidence="1 7">Metabolic intermediate biosynthesis; chorismate biosynthesis; chorismate from D-erythrose 4-phosphate and phosphoenolpyruvate: step 6/7.</text>
</comment>
<evidence type="ECO:0000256" key="3">
    <source>
        <dbReference type="ARBA" id="ARBA00022605"/>
    </source>
</evidence>
<dbReference type="CDD" id="cd01556">
    <property type="entry name" value="EPSP_synthase"/>
    <property type="match status" value="1"/>
</dbReference>
<feature type="binding site" evidence="7">
    <location>
        <position position="194"/>
    </location>
    <ligand>
        <name>3-phosphoshikimate</name>
        <dbReference type="ChEBI" id="CHEBI:145989"/>
    </ligand>
</feature>
<feature type="binding site" evidence="7">
    <location>
        <position position="339"/>
    </location>
    <ligand>
        <name>3-phosphoshikimate</name>
        <dbReference type="ChEBI" id="CHEBI:145989"/>
    </ligand>
</feature>
<feature type="active site" description="Proton acceptor" evidence="7">
    <location>
        <position position="339"/>
    </location>
</feature>
<feature type="binding site" evidence="7">
    <location>
        <position position="50"/>
    </location>
    <ligand>
        <name>3-phosphoshikimate</name>
        <dbReference type="ChEBI" id="CHEBI:145989"/>
    </ligand>
</feature>
<evidence type="ECO:0000256" key="6">
    <source>
        <dbReference type="ARBA" id="ARBA00044633"/>
    </source>
</evidence>
<feature type="binding site" evidence="7">
    <location>
        <position position="148"/>
    </location>
    <ligand>
        <name>phosphoenolpyruvate</name>
        <dbReference type="ChEBI" id="CHEBI:58702"/>
    </ligand>
</feature>
<keyword evidence="3 7" id="KW-0028">Amino-acid biosynthesis</keyword>
<feature type="binding site" evidence="7">
    <location>
        <position position="436"/>
    </location>
    <ligand>
        <name>phosphoenolpyruvate</name>
        <dbReference type="ChEBI" id="CHEBI:58702"/>
    </ligand>
</feature>
<keyword evidence="5 7" id="KW-0057">Aromatic amino acid biosynthesis</keyword>
<evidence type="ECO:0000313" key="10">
    <source>
        <dbReference type="Proteomes" id="UP000293142"/>
    </source>
</evidence>
<dbReference type="InterPro" id="IPR006264">
    <property type="entry name" value="EPSP_synthase"/>
</dbReference>
<keyword evidence="7" id="KW-0963">Cytoplasm</keyword>
<gene>
    <name evidence="7 9" type="primary">aroA</name>
    <name evidence="9" type="ORF">EYB31_31600</name>
</gene>
<dbReference type="PANTHER" id="PTHR21090">
    <property type="entry name" value="AROM/DEHYDROQUINATE SYNTHASE"/>
    <property type="match status" value="1"/>
</dbReference>
<keyword evidence="10" id="KW-1185">Reference proteome</keyword>
<feature type="binding site" evidence="7">
    <location>
        <position position="54"/>
    </location>
    <ligand>
        <name>3-phosphoshikimate</name>
        <dbReference type="ChEBI" id="CHEBI:145989"/>
    </ligand>
</feature>
<dbReference type="Gene3D" id="3.65.10.10">
    <property type="entry name" value="Enolpyruvate transferase domain"/>
    <property type="match status" value="2"/>
</dbReference>
<feature type="binding site" evidence="7">
    <location>
        <position position="196"/>
    </location>
    <ligand>
        <name>phosphoenolpyruvate</name>
        <dbReference type="ChEBI" id="CHEBI:58702"/>
    </ligand>
</feature>
<comment type="caution">
    <text evidence="7">Lacks conserved residue(s) required for the propagation of feature annotation.</text>
</comment>
<organism evidence="9 10">
    <name type="scientific">Paenibacillus thalictri</name>
    <dbReference type="NCBI Taxonomy" id="2527873"/>
    <lineage>
        <taxon>Bacteria</taxon>
        <taxon>Bacillati</taxon>
        <taxon>Bacillota</taxon>
        <taxon>Bacilli</taxon>
        <taxon>Bacillales</taxon>
        <taxon>Paenibacillaceae</taxon>
        <taxon>Paenibacillus</taxon>
    </lineage>
</organism>
<reference evidence="9 10" key="1">
    <citation type="submission" date="2019-02" db="EMBL/GenBank/DDBJ databases">
        <title>Paenibacillus sp. nov., isolated from surface-sterilized tissue of Thalictrum simplex L.</title>
        <authorList>
            <person name="Tuo L."/>
        </authorList>
    </citation>
    <scope>NUCLEOTIDE SEQUENCE [LARGE SCALE GENOMIC DNA]</scope>
    <source>
        <strain evidence="9 10">N2SHLJ1</strain>
    </source>
</reference>
<comment type="subunit">
    <text evidence="7">Monomer.</text>
</comment>
<feature type="binding site" evidence="7">
    <location>
        <position position="196"/>
    </location>
    <ligand>
        <name>3-phosphoshikimate</name>
        <dbReference type="ChEBI" id="CHEBI:145989"/>
    </ligand>
</feature>
<evidence type="ECO:0000256" key="5">
    <source>
        <dbReference type="ARBA" id="ARBA00023141"/>
    </source>
</evidence>